<dbReference type="PROSITE" id="PS50181">
    <property type="entry name" value="FBOX"/>
    <property type="match status" value="1"/>
</dbReference>
<evidence type="ECO:0000313" key="2">
    <source>
        <dbReference type="EMBL" id="KAF1771330.1"/>
    </source>
</evidence>
<name>A0A6A5HT14_CAERE</name>
<dbReference type="Pfam" id="PF07735">
    <property type="entry name" value="FBA_2"/>
    <property type="match status" value="1"/>
</dbReference>
<evidence type="ECO:0000313" key="3">
    <source>
        <dbReference type="Proteomes" id="UP000483820"/>
    </source>
</evidence>
<dbReference type="Proteomes" id="UP000483820">
    <property type="component" value="Chromosome I"/>
</dbReference>
<comment type="caution">
    <text evidence="2">The sequence shown here is derived from an EMBL/GenBank/DDBJ whole genome shotgun (WGS) entry which is preliminary data.</text>
</comment>
<dbReference type="InterPro" id="IPR012885">
    <property type="entry name" value="F-box_Sdz-33"/>
</dbReference>
<dbReference type="GeneID" id="9827748"/>
<accession>A0A6A5HT14</accession>
<dbReference type="PANTHER" id="PTHR21503">
    <property type="entry name" value="F-BOX-CONTAINING HYPOTHETICAL PROTEIN C.ELEGANS"/>
    <property type="match status" value="1"/>
</dbReference>
<dbReference type="InterPro" id="IPR001810">
    <property type="entry name" value="F-box_dom"/>
</dbReference>
<proteinExistence type="predicted"/>
<protein>
    <recommendedName>
        <fullName evidence="1">F-box domain-containing protein</fullName>
    </recommendedName>
</protein>
<dbReference type="PANTHER" id="PTHR21503:SF52">
    <property type="entry name" value="F-BOX DOMAIN-CONTAINING PROTEIN"/>
    <property type="match status" value="1"/>
</dbReference>
<sequence length="314" mass="36205">MPPFPLLRLPGVVLFDVFKSLSIREKILLSLCSKRISTQINNAQFYSQKVIVDLDMLYQGIRVHTENNRDSFEIYICPDSMIRRNLITRQFFVECCTVRTIFIPTGISTFWKNHQEGFPSMIRHLSKMFQCKISTKSSCNESDLFQETISNSCDLQLEFKKLTIHLNGSRDQNLFWYQISSNLELVESLCISSVPDPGFRPVFTSWPQNIFIGNSAWFTVEYLLACTCTTITLEDSSLENKDLEEILKIWKAGGFPNLERLKIHSRNITSTGTTILGMNSEELYKKDIETEDGSKKAFIRIRDQCLEMSVTPLE</sequence>
<evidence type="ECO:0000259" key="1">
    <source>
        <dbReference type="PROSITE" id="PS50181"/>
    </source>
</evidence>
<dbReference type="CTD" id="9827748"/>
<reference evidence="2 3" key="1">
    <citation type="submission" date="2019-12" db="EMBL/GenBank/DDBJ databases">
        <title>Chromosome-level assembly of the Caenorhabditis remanei genome.</title>
        <authorList>
            <person name="Teterina A.A."/>
            <person name="Willis J.H."/>
            <person name="Phillips P.C."/>
        </authorList>
    </citation>
    <scope>NUCLEOTIDE SEQUENCE [LARGE SCALE GENOMIC DNA]</scope>
    <source>
        <strain evidence="2 3">PX506</strain>
        <tissue evidence="2">Whole organism</tissue>
    </source>
</reference>
<gene>
    <name evidence="2" type="ORF">GCK72_003156</name>
</gene>
<dbReference type="AlphaFoldDB" id="A0A6A5HT14"/>
<dbReference type="KEGG" id="crq:GCK72_003156"/>
<organism evidence="2 3">
    <name type="scientific">Caenorhabditis remanei</name>
    <name type="common">Caenorhabditis vulgaris</name>
    <dbReference type="NCBI Taxonomy" id="31234"/>
    <lineage>
        <taxon>Eukaryota</taxon>
        <taxon>Metazoa</taxon>
        <taxon>Ecdysozoa</taxon>
        <taxon>Nematoda</taxon>
        <taxon>Chromadorea</taxon>
        <taxon>Rhabditida</taxon>
        <taxon>Rhabditina</taxon>
        <taxon>Rhabditomorpha</taxon>
        <taxon>Rhabditoidea</taxon>
        <taxon>Rhabditidae</taxon>
        <taxon>Peloderinae</taxon>
        <taxon>Caenorhabditis</taxon>
    </lineage>
</organism>
<dbReference type="Pfam" id="PF00646">
    <property type="entry name" value="F-box"/>
    <property type="match status" value="1"/>
</dbReference>
<dbReference type="RefSeq" id="XP_003097075.2">
    <property type="nucleotide sequence ID" value="XM_003097027.2"/>
</dbReference>
<dbReference type="EMBL" id="WUAV01000001">
    <property type="protein sequence ID" value="KAF1771330.1"/>
    <property type="molecule type" value="Genomic_DNA"/>
</dbReference>
<feature type="domain" description="F-box" evidence="1">
    <location>
        <begin position="3"/>
        <end position="49"/>
    </location>
</feature>